<dbReference type="EMBL" id="JAIWYP010000001">
    <property type="protein sequence ID" value="KAH3898422.1"/>
    <property type="molecule type" value="Genomic_DNA"/>
</dbReference>
<dbReference type="InterPro" id="IPR000315">
    <property type="entry name" value="Znf_B-box"/>
</dbReference>
<evidence type="ECO:0000256" key="2">
    <source>
        <dbReference type="SAM" id="MobiDB-lite"/>
    </source>
</evidence>
<dbReference type="PANTHER" id="PTHR25462:SF305">
    <property type="entry name" value="RING-TYPE DOMAIN-CONTAINING PROTEIN"/>
    <property type="match status" value="1"/>
</dbReference>
<reference evidence="4" key="1">
    <citation type="journal article" date="2019" name="bioRxiv">
        <title>The Genome of the Zebra Mussel, Dreissena polymorpha: A Resource for Invasive Species Research.</title>
        <authorList>
            <person name="McCartney M.A."/>
            <person name="Auch B."/>
            <person name="Kono T."/>
            <person name="Mallez S."/>
            <person name="Zhang Y."/>
            <person name="Obille A."/>
            <person name="Becker A."/>
            <person name="Abrahante J.E."/>
            <person name="Garbe J."/>
            <person name="Badalamenti J.P."/>
            <person name="Herman A."/>
            <person name="Mangelson H."/>
            <person name="Liachko I."/>
            <person name="Sullivan S."/>
            <person name="Sone E.D."/>
            <person name="Koren S."/>
            <person name="Silverstein K.A.T."/>
            <person name="Beckman K.B."/>
            <person name="Gohl D.M."/>
        </authorList>
    </citation>
    <scope>NUCLEOTIDE SEQUENCE</scope>
    <source>
        <strain evidence="4">Duluth1</strain>
        <tissue evidence="4">Whole animal</tissue>
    </source>
</reference>
<keyword evidence="1" id="KW-0862">Zinc</keyword>
<evidence type="ECO:0000256" key="1">
    <source>
        <dbReference type="PROSITE-ProRule" id="PRU00024"/>
    </source>
</evidence>
<feature type="domain" description="B box-type" evidence="3">
    <location>
        <begin position="24"/>
        <end position="70"/>
    </location>
</feature>
<feature type="region of interest" description="Disordered" evidence="2">
    <location>
        <begin position="300"/>
        <end position="367"/>
    </location>
</feature>
<gene>
    <name evidence="4" type="ORF">DPMN_022652</name>
</gene>
<dbReference type="InterPro" id="IPR047153">
    <property type="entry name" value="TRIM45/56/19-like"/>
</dbReference>
<dbReference type="GO" id="GO:0005654">
    <property type="term" value="C:nucleoplasm"/>
    <property type="evidence" value="ECO:0007669"/>
    <property type="project" value="TreeGrafter"/>
</dbReference>
<name>A0A9D4NQR6_DREPO</name>
<evidence type="ECO:0000313" key="5">
    <source>
        <dbReference type="Proteomes" id="UP000828390"/>
    </source>
</evidence>
<keyword evidence="5" id="KW-1185">Reference proteome</keyword>
<dbReference type="PROSITE" id="PS50119">
    <property type="entry name" value="ZF_BBOX"/>
    <property type="match status" value="1"/>
</dbReference>
<evidence type="ECO:0000313" key="4">
    <source>
        <dbReference type="EMBL" id="KAH3898422.1"/>
    </source>
</evidence>
<evidence type="ECO:0000259" key="3">
    <source>
        <dbReference type="PROSITE" id="PS50119"/>
    </source>
</evidence>
<dbReference type="Gene3D" id="3.30.160.60">
    <property type="entry name" value="Classic Zinc Finger"/>
    <property type="match status" value="1"/>
</dbReference>
<dbReference type="GO" id="GO:0008270">
    <property type="term" value="F:zinc ion binding"/>
    <property type="evidence" value="ECO:0007669"/>
    <property type="project" value="UniProtKB-KW"/>
</dbReference>
<reference evidence="4" key="2">
    <citation type="submission" date="2020-11" db="EMBL/GenBank/DDBJ databases">
        <authorList>
            <person name="McCartney M.A."/>
            <person name="Auch B."/>
            <person name="Kono T."/>
            <person name="Mallez S."/>
            <person name="Becker A."/>
            <person name="Gohl D.M."/>
            <person name="Silverstein K.A.T."/>
            <person name="Koren S."/>
            <person name="Bechman K.B."/>
            <person name="Herman A."/>
            <person name="Abrahante J.E."/>
            <person name="Garbe J."/>
        </authorList>
    </citation>
    <scope>NUCLEOTIDE SEQUENCE</scope>
    <source>
        <strain evidence="4">Duluth1</strain>
        <tissue evidence="4">Whole animal</tissue>
    </source>
</reference>
<dbReference type="Proteomes" id="UP000828390">
    <property type="component" value="Unassembled WGS sequence"/>
</dbReference>
<accession>A0A9D4NQR6</accession>
<dbReference type="GO" id="GO:0061630">
    <property type="term" value="F:ubiquitin protein ligase activity"/>
    <property type="evidence" value="ECO:0007669"/>
    <property type="project" value="TreeGrafter"/>
</dbReference>
<dbReference type="SUPFAM" id="SSF57845">
    <property type="entry name" value="B-box zinc-binding domain"/>
    <property type="match status" value="1"/>
</dbReference>
<organism evidence="4 5">
    <name type="scientific">Dreissena polymorpha</name>
    <name type="common">Zebra mussel</name>
    <name type="synonym">Mytilus polymorpha</name>
    <dbReference type="NCBI Taxonomy" id="45954"/>
    <lineage>
        <taxon>Eukaryota</taxon>
        <taxon>Metazoa</taxon>
        <taxon>Spiralia</taxon>
        <taxon>Lophotrochozoa</taxon>
        <taxon>Mollusca</taxon>
        <taxon>Bivalvia</taxon>
        <taxon>Autobranchia</taxon>
        <taxon>Heteroconchia</taxon>
        <taxon>Euheterodonta</taxon>
        <taxon>Imparidentia</taxon>
        <taxon>Neoheterodontei</taxon>
        <taxon>Myida</taxon>
        <taxon>Dreissenoidea</taxon>
        <taxon>Dreissenidae</taxon>
        <taxon>Dreissena</taxon>
    </lineage>
</organism>
<keyword evidence="1" id="KW-0479">Metal-binding</keyword>
<sequence>MATNGEEPDQEISSDMIGECIVIKSCEPCTRKHTLSNATVFCKTCNEHLCDPCKNIHIIYKSGTHDTVAVEDLDMASVVVTMKGMDTCRDHDKKIKFFCEDHSKLCCNKCAFIHRKCDNVNELASLSSQEGLELQELNKTLLKLTTENFSIKTETEKALNETTANLPKQVDDMKDRIIDILDKSQKKIMVDADTFRAEEMKRIGERTEAFSRINTNINELIPFTSAVVKLGTPQQKYIATKVINETIKDMQTHITEHRSKHITSNVSVDFSKQLLFLLKGEESIVKLKVKRHFTHTDVVQSSTTNMQESSEVSNETTVLNKDVVQSSPTHVQESSEISNETTVLNKDAVQSSPTNIQESSEVSKETTVINKDVEQSSRTNTDLNQESSEVTKKTTVINKGNSNDDAQSARIKPVTMELLVSVELKQTGVDTEPFLSGIDFLPDGRLVAVDNKNRKCIIMNDMLQIQGTPYALQYISL</sequence>
<dbReference type="PANTHER" id="PTHR25462">
    <property type="entry name" value="BONUS, ISOFORM C-RELATED"/>
    <property type="match status" value="1"/>
</dbReference>
<dbReference type="AlphaFoldDB" id="A0A9D4NQR6"/>
<protein>
    <recommendedName>
        <fullName evidence="3">B box-type domain-containing protein</fullName>
    </recommendedName>
</protein>
<comment type="caution">
    <text evidence="4">The sequence shown here is derived from an EMBL/GenBank/DDBJ whole genome shotgun (WGS) entry which is preliminary data.</text>
</comment>
<keyword evidence="1" id="KW-0863">Zinc-finger</keyword>
<proteinExistence type="predicted"/>